<dbReference type="EMBL" id="LGRB01000015">
    <property type="protein sequence ID" value="OCT46743.1"/>
    <property type="molecule type" value="Genomic_DNA"/>
</dbReference>
<evidence type="ECO:0000256" key="2">
    <source>
        <dbReference type="SAM" id="SignalP"/>
    </source>
</evidence>
<keyword evidence="4" id="KW-1185">Reference proteome</keyword>
<name>A0A1C1CDZ2_9EURO</name>
<feature type="region of interest" description="Disordered" evidence="1">
    <location>
        <begin position="110"/>
        <end position="136"/>
    </location>
</feature>
<organism evidence="3 4">
    <name type="scientific">Cladophialophora carrionii</name>
    <dbReference type="NCBI Taxonomy" id="86049"/>
    <lineage>
        <taxon>Eukaryota</taxon>
        <taxon>Fungi</taxon>
        <taxon>Dikarya</taxon>
        <taxon>Ascomycota</taxon>
        <taxon>Pezizomycotina</taxon>
        <taxon>Eurotiomycetes</taxon>
        <taxon>Chaetothyriomycetidae</taxon>
        <taxon>Chaetothyriales</taxon>
        <taxon>Herpotrichiellaceae</taxon>
        <taxon>Cladophialophora</taxon>
    </lineage>
</organism>
<sequence>MPPDAMAAGRPTAATVVAMLKSLFLAASAASSCRGAVPMLFIISRDQLDLQIPPMFSSIPTMPTAVNALEAGQRIMGRVKDKGQCCLWAKREPPADCVVANRRCVTHHQASSSSGLETNRQPAHQTSVGIDISWVE</sequence>
<feature type="chain" id="PRO_5008650754" description="Secreted protein" evidence="2">
    <location>
        <begin position="30"/>
        <end position="136"/>
    </location>
</feature>
<evidence type="ECO:0000313" key="4">
    <source>
        <dbReference type="Proteomes" id="UP000094526"/>
    </source>
</evidence>
<accession>A0A1C1CDZ2</accession>
<reference evidence="4" key="1">
    <citation type="submission" date="2015-07" db="EMBL/GenBank/DDBJ databases">
        <authorList>
            <person name="Teixeira M.M."/>
            <person name="Souza R.C."/>
            <person name="Almeida L.G."/>
            <person name="Vicente V.A."/>
            <person name="de Hoog S."/>
            <person name="Bocca A.L."/>
            <person name="de Almeida S.R."/>
            <person name="Vasconcelos A.T."/>
            <person name="Felipe M.S."/>
        </authorList>
    </citation>
    <scope>NUCLEOTIDE SEQUENCE [LARGE SCALE GENOMIC DNA]</scope>
    <source>
        <strain evidence="4">KSF</strain>
    </source>
</reference>
<dbReference type="Proteomes" id="UP000094526">
    <property type="component" value="Unassembled WGS sequence"/>
</dbReference>
<keyword evidence="2" id="KW-0732">Signal</keyword>
<evidence type="ECO:0000256" key="1">
    <source>
        <dbReference type="SAM" id="MobiDB-lite"/>
    </source>
</evidence>
<gene>
    <name evidence="3" type="ORF">CLCR_02158</name>
</gene>
<protein>
    <recommendedName>
        <fullName evidence="5">Secreted protein</fullName>
    </recommendedName>
</protein>
<feature type="compositionally biased region" description="Polar residues" evidence="1">
    <location>
        <begin position="110"/>
        <end position="128"/>
    </location>
</feature>
<dbReference type="VEuPathDB" id="FungiDB:CLCR_02158"/>
<comment type="caution">
    <text evidence="3">The sequence shown here is derived from an EMBL/GenBank/DDBJ whole genome shotgun (WGS) entry which is preliminary data.</text>
</comment>
<proteinExistence type="predicted"/>
<evidence type="ECO:0008006" key="5">
    <source>
        <dbReference type="Google" id="ProtNLM"/>
    </source>
</evidence>
<feature type="signal peptide" evidence="2">
    <location>
        <begin position="1"/>
        <end position="29"/>
    </location>
</feature>
<dbReference type="AlphaFoldDB" id="A0A1C1CDZ2"/>
<evidence type="ECO:0000313" key="3">
    <source>
        <dbReference type="EMBL" id="OCT46743.1"/>
    </source>
</evidence>